<protein>
    <submittedName>
        <fullName evidence="1">Uncharacterized protein</fullName>
    </submittedName>
</protein>
<reference evidence="1 2" key="1">
    <citation type="submission" date="2023-09" db="EMBL/GenBank/DDBJ databases">
        <title>Multi-omics analysis of a traditional fermented food reveals byproduct-associated fungal strains for waste-to-food upcycling.</title>
        <authorList>
            <consortium name="Lawrence Berkeley National Laboratory"/>
            <person name="Rekdal V.M."/>
            <person name="Villalobos-Escobedo J.M."/>
            <person name="Rodriguez-Valeron N."/>
            <person name="Garcia M.O."/>
            <person name="Vasquez D.P."/>
            <person name="Damayanti I."/>
            <person name="Sorensen P.M."/>
            <person name="Baidoo E.E."/>
            <person name="De Carvalho A.C."/>
            <person name="Riley R."/>
            <person name="Lipzen A."/>
            <person name="He G."/>
            <person name="Yan M."/>
            <person name="Haridas S."/>
            <person name="Daum C."/>
            <person name="Yoshinaga Y."/>
            <person name="Ng V."/>
            <person name="Grigoriev I.V."/>
            <person name="Munk R."/>
            <person name="Nuraida L."/>
            <person name="Wijaya C.H."/>
            <person name="Morales P.-C."/>
            <person name="Keasling J.D."/>
        </authorList>
    </citation>
    <scope>NUCLEOTIDE SEQUENCE [LARGE SCALE GENOMIC DNA]</scope>
    <source>
        <strain evidence="1 2">FGSC 2613</strain>
    </source>
</reference>
<organism evidence="1 2">
    <name type="scientific">Neurospora intermedia</name>
    <dbReference type="NCBI Taxonomy" id="5142"/>
    <lineage>
        <taxon>Eukaryota</taxon>
        <taxon>Fungi</taxon>
        <taxon>Dikarya</taxon>
        <taxon>Ascomycota</taxon>
        <taxon>Pezizomycotina</taxon>
        <taxon>Sordariomycetes</taxon>
        <taxon>Sordariomycetidae</taxon>
        <taxon>Sordariales</taxon>
        <taxon>Sordariaceae</taxon>
        <taxon>Neurospora</taxon>
    </lineage>
</organism>
<evidence type="ECO:0000313" key="2">
    <source>
        <dbReference type="Proteomes" id="UP001451303"/>
    </source>
</evidence>
<dbReference type="EMBL" id="JAVLET010000010">
    <property type="protein sequence ID" value="KAL0467344.1"/>
    <property type="molecule type" value="Genomic_DNA"/>
</dbReference>
<accession>A0ABR3D3Z5</accession>
<name>A0ABR3D3Z5_NEUIN</name>
<sequence length="202" mass="22716">MCGLAARMSDDGCTIQSVADRNDLGMGRRRRQYAFLYRTFLGARLSGHPKYIKSLEGGFEKKWNASYRDKGSGALEGQFPSWLEAMTNSQTTARKGKMDLKLKLNLAGEQASMMKDESSDAKLRWWRQAGGGRVPLFWHNIKQQWPYLMLFRATPILAWRTEQAGQAGKERHKEELASRISRMVGRGGCAGGWAGTIDGCYL</sequence>
<dbReference type="Proteomes" id="UP001451303">
    <property type="component" value="Unassembled WGS sequence"/>
</dbReference>
<evidence type="ECO:0000313" key="1">
    <source>
        <dbReference type="EMBL" id="KAL0467344.1"/>
    </source>
</evidence>
<proteinExistence type="predicted"/>
<comment type="caution">
    <text evidence="1">The sequence shown here is derived from an EMBL/GenBank/DDBJ whole genome shotgun (WGS) entry which is preliminary data.</text>
</comment>
<keyword evidence="2" id="KW-1185">Reference proteome</keyword>
<gene>
    <name evidence="1" type="ORF">QR685DRAFT_574782</name>
</gene>